<evidence type="ECO:0000313" key="2">
    <source>
        <dbReference type="Proteomes" id="UP001615550"/>
    </source>
</evidence>
<reference evidence="1 2" key="1">
    <citation type="submission" date="2024-08" db="EMBL/GenBank/DDBJ databases">
        <title>Draft Genome Sequence of Legionella lytica strain DSB2004, Isolated From a Fire Sprinkler System.</title>
        <authorList>
            <person name="Everhart A.D."/>
            <person name="Kidane D.T."/>
            <person name="Farone A.L."/>
            <person name="Farone M.B."/>
        </authorList>
    </citation>
    <scope>NUCLEOTIDE SEQUENCE [LARGE SCALE GENOMIC DNA]</scope>
    <source>
        <strain evidence="1 2">DSB2004</strain>
    </source>
</reference>
<organism evidence="1 2">
    <name type="scientific">Legionella lytica</name>
    <dbReference type="NCBI Taxonomy" id="96232"/>
    <lineage>
        <taxon>Bacteria</taxon>
        <taxon>Pseudomonadati</taxon>
        <taxon>Pseudomonadota</taxon>
        <taxon>Gammaproteobacteria</taxon>
        <taxon>Legionellales</taxon>
        <taxon>Legionellaceae</taxon>
        <taxon>Legionella</taxon>
    </lineage>
</organism>
<accession>A0ABW8DAK1</accession>
<gene>
    <name evidence="1" type="ORF">ACD661_14325</name>
</gene>
<sequence>MNQRLIWNFELTPKTASLPAELFIKREPEDVKWESRFFWPNDEIIVLNTLDNSLLDITNYQQKSREDAYYLLTNSDYNIKRRRNELMYKPLLQQTGKAMAFGSKIKLDNLDESAMPQLKKIAQQVAQQGVEVDVKKVAFIYKFATTPTVKLELARLEVHNQIYFSACIEGKSLFLVEHITEHLLGKQNSCDYVTFLKNTLHL</sequence>
<dbReference type="RefSeq" id="WP_400188550.1">
    <property type="nucleotide sequence ID" value="NZ_JBGORX010000008.1"/>
</dbReference>
<evidence type="ECO:0000313" key="1">
    <source>
        <dbReference type="EMBL" id="MFJ1269737.1"/>
    </source>
</evidence>
<protein>
    <submittedName>
        <fullName evidence="1">Uncharacterized protein</fullName>
    </submittedName>
</protein>
<comment type="caution">
    <text evidence="1">The sequence shown here is derived from an EMBL/GenBank/DDBJ whole genome shotgun (WGS) entry which is preliminary data.</text>
</comment>
<dbReference type="Proteomes" id="UP001615550">
    <property type="component" value="Unassembled WGS sequence"/>
</dbReference>
<proteinExistence type="predicted"/>
<dbReference type="EMBL" id="JBGORX010000008">
    <property type="protein sequence ID" value="MFJ1269737.1"/>
    <property type="molecule type" value="Genomic_DNA"/>
</dbReference>
<keyword evidence="2" id="KW-1185">Reference proteome</keyword>
<name>A0ABW8DAK1_9GAMM</name>